<evidence type="ECO:0000259" key="1">
    <source>
        <dbReference type="Pfam" id="PF12937"/>
    </source>
</evidence>
<gene>
    <name evidence="2" type="ORF">KUF71_009062</name>
</gene>
<sequence>MEQPAVQDDDEQEQGPCWSKLPAAAMLLVLEHVSSLDDLVSVGQTCQSWRAVAKMVSVWKSRNLLYSHMWEFLRDLDLPRHNALRHRDARPFTRIIRFAPALNWVRTGEVMLPAARKALCESKIKFFGVELNGRLAWSAKFLGMKEDGLEEVTLINPSLNCLVAALRCKDLRSLQFKFSQDAKYQCPSLPSDTPIERVKPLKGLISSGGPFTAALSTLVQRFGSTLEEVHVACLPSAAALAACPRLRTLGVNLDPASAKDKKELLAGLQGKKLDFIGFKEVNSWDRHDKKLCEAFRKELKKFTSGEVLCRMCA</sequence>
<comment type="caution">
    <text evidence="2">The sequence shown here is derived from an EMBL/GenBank/DDBJ whole genome shotgun (WGS) entry which is preliminary data.</text>
</comment>
<dbReference type="Gene3D" id="1.20.1280.50">
    <property type="match status" value="1"/>
</dbReference>
<name>A0AAE1I2I6_9NEOP</name>
<reference evidence="2" key="2">
    <citation type="journal article" date="2023" name="BMC Genomics">
        <title>Pest status, molecular evolution, and epigenetic factors derived from the genome assembly of Frankliniella fusca, a thysanopteran phytovirus vector.</title>
        <authorList>
            <person name="Catto M.A."/>
            <person name="Labadie P.E."/>
            <person name="Jacobson A.L."/>
            <person name="Kennedy G.G."/>
            <person name="Srinivasan R."/>
            <person name="Hunt B.G."/>
        </authorList>
    </citation>
    <scope>NUCLEOTIDE SEQUENCE</scope>
    <source>
        <strain evidence="2">PL_HMW_Pooled</strain>
    </source>
</reference>
<feature type="domain" description="F-box" evidence="1">
    <location>
        <begin position="18"/>
        <end position="62"/>
    </location>
</feature>
<accession>A0AAE1I2I6</accession>
<keyword evidence="3" id="KW-1185">Reference proteome</keyword>
<dbReference type="Pfam" id="PF12937">
    <property type="entry name" value="F-box-like"/>
    <property type="match status" value="1"/>
</dbReference>
<dbReference type="InterPro" id="IPR036047">
    <property type="entry name" value="F-box-like_dom_sf"/>
</dbReference>
<dbReference type="EMBL" id="JAHWGI010001430">
    <property type="protein sequence ID" value="KAK3931843.1"/>
    <property type="molecule type" value="Genomic_DNA"/>
</dbReference>
<dbReference type="SUPFAM" id="SSF81383">
    <property type="entry name" value="F-box domain"/>
    <property type="match status" value="1"/>
</dbReference>
<dbReference type="AlphaFoldDB" id="A0AAE1I2I6"/>
<evidence type="ECO:0000313" key="3">
    <source>
        <dbReference type="Proteomes" id="UP001219518"/>
    </source>
</evidence>
<protein>
    <submittedName>
        <fullName evidence="2">F-box protein</fullName>
    </submittedName>
</protein>
<proteinExistence type="predicted"/>
<dbReference type="Proteomes" id="UP001219518">
    <property type="component" value="Unassembled WGS sequence"/>
</dbReference>
<reference evidence="2" key="1">
    <citation type="submission" date="2021-07" db="EMBL/GenBank/DDBJ databases">
        <authorList>
            <person name="Catto M.A."/>
            <person name="Jacobson A."/>
            <person name="Kennedy G."/>
            <person name="Labadie P."/>
            <person name="Hunt B.G."/>
            <person name="Srinivasan R."/>
        </authorList>
    </citation>
    <scope>NUCLEOTIDE SEQUENCE</scope>
    <source>
        <strain evidence="2">PL_HMW_Pooled</strain>
        <tissue evidence="2">Head</tissue>
    </source>
</reference>
<evidence type="ECO:0000313" key="2">
    <source>
        <dbReference type="EMBL" id="KAK3931843.1"/>
    </source>
</evidence>
<dbReference type="InterPro" id="IPR001810">
    <property type="entry name" value="F-box_dom"/>
</dbReference>
<organism evidence="2 3">
    <name type="scientific">Frankliniella fusca</name>
    <dbReference type="NCBI Taxonomy" id="407009"/>
    <lineage>
        <taxon>Eukaryota</taxon>
        <taxon>Metazoa</taxon>
        <taxon>Ecdysozoa</taxon>
        <taxon>Arthropoda</taxon>
        <taxon>Hexapoda</taxon>
        <taxon>Insecta</taxon>
        <taxon>Pterygota</taxon>
        <taxon>Neoptera</taxon>
        <taxon>Paraneoptera</taxon>
        <taxon>Thysanoptera</taxon>
        <taxon>Terebrantia</taxon>
        <taxon>Thripoidea</taxon>
        <taxon>Thripidae</taxon>
        <taxon>Frankliniella</taxon>
    </lineage>
</organism>